<gene>
    <name evidence="2" type="ORF">ACFP2T_23660</name>
</gene>
<name>A0ABW1KFS4_9ACTN</name>
<comment type="caution">
    <text evidence="2">The sequence shown here is derived from an EMBL/GenBank/DDBJ whole genome shotgun (WGS) entry which is preliminary data.</text>
</comment>
<organism evidence="2 3">
    <name type="scientific">Plantactinospora solaniradicis</name>
    <dbReference type="NCBI Taxonomy" id="1723736"/>
    <lineage>
        <taxon>Bacteria</taxon>
        <taxon>Bacillati</taxon>
        <taxon>Actinomycetota</taxon>
        <taxon>Actinomycetes</taxon>
        <taxon>Micromonosporales</taxon>
        <taxon>Micromonosporaceae</taxon>
        <taxon>Plantactinospora</taxon>
    </lineage>
</organism>
<sequence length="198" mass="20966">MSKVYTAASMSLDGFIADSSGGGFEHLFRWHGNGDVEVATAQPDRKLRLSAASAAHLREQLDNTGALVVGRRLFDMTGGWGGNHPFGVPVVVVTHRAPEGWPREGAPFTFVTDGIESAIAQARGIAGDRWVGVSGGSIARQCLDVGLLDEIQVELVPVLFGGGVSFFGALKGAPVELVGPTVVEDTDVTHLKFQVRRD</sequence>
<dbReference type="EMBL" id="JBHSPR010000018">
    <property type="protein sequence ID" value="MFC6019193.1"/>
    <property type="molecule type" value="Genomic_DNA"/>
</dbReference>
<protein>
    <submittedName>
        <fullName evidence="2">Dihydrofolate reductase family protein</fullName>
    </submittedName>
</protein>
<dbReference type="InterPro" id="IPR002734">
    <property type="entry name" value="RibDG_C"/>
</dbReference>
<evidence type="ECO:0000313" key="2">
    <source>
        <dbReference type="EMBL" id="MFC6019193.1"/>
    </source>
</evidence>
<accession>A0ABW1KFS4</accession>
<dbReference type="InterPro" id="IPR024072">
    <property type="entry name" value="DHFR-like_dom_sf"/>
</dbReference>
<proteinExistence type="predicted"/>
<dbReference type="Gene3D" id="3.40.430.10">
    <property type="entry name" value="Dihydrofolate Reductase, subunit A"/>
    <property type="match status" value="1"/>
</dbReference>
<feature type="domain" description="Bacterial bifunctional deaminase-reductase C-terminal" evidence="1">
    <location>
        <begin position="3"/>
        <end position="169"/>
    </location>
</feature>
<keyword evidence="3" id="KW-1185">Reference proteome</keyword>
<reference evidence="3" key="1">
    <citation type="journal article" date="2019" name="Int. J. Syst. Evol. Microbiol.">
        <title>The Global Catalogue of Microorganisms (GCM) 10K type strain sequencing project: providing services to taxonomists for standard genome sequencing and annotation.</title>
        <authorList>
            <consortium name="The Broad Institute Genomics Platform"/>
            <consortium name="The Broad Institute Genome Sequencing Center for Infectious Disease"/>
            <person name="Wu L."/>
            <person name="Ma J."/>
        </authorList>
    </citation>
    <scope>NUCLEOTIDE SEQUENCE [LARGE SCALE GENOMIC DNA]</scope>
    <source>
        <strain evidence="3">ZS-35-S2</strain>
    </source>
</reference>
<dbReference type="RefSeq" id="WP_377425001.1">
    <property type="nucleotide sequence ID" value="NZ_JBHSPR010000018.1"/>
</dbReference>
<dbReference type="Pfam" id="PF01872">
    <property type="entry name" value="RibD_C"/>
    <property type="match status" value="1"/>
</dbReference>
<evidence type="ECO:0000259" key="1">
    <source>
        <dbReference type="Pfam" id="PF01872"/>
    </source>
</evidence>
<evidence type="ECO:0000313" key="3">
    <source>
        <dbReference type="Proteomes" id="UP001596203"/>
    </source>
</evidence>
<dbReference type="Proteomes" id="UP001596203">
    <property type="component" value="Unassembled WGS sequence"/>
</dbReference>
<dbReference type="SUPFAM" id="SSF53597">
    <property type="entry name" value="Dihydrofolate reductase-like"/>
    <property type="match status" value="1"/>
</dbReference>